<comment type="similarity">
    <text evidence="1">Belongs to the short-chain dehydrogenases/reductases (SDR) family.</text>
</comment>
<dbReference type="SMART" id="SM00822">
    <property type="entry name" value="PKS_KR"/>
    <property type="match status" value="1"/>
</dbReference>
<evidence type="ECO:0000256" key="1">
    <source>
        <dbReference type="ARBA" id="ARBA00006484"/>
    </source>
</evidence>
<dbReference type="Proteomes" id="UP001157733">
    <property type="component" value="Chromosome"/>
</dbReference>
<dbReference type="PRINTS" id="PR00080">
    <property type="entry name" value="SDRFAMILY"/>
</dbReference>
<organism evidence="5 6">
    <name type="scientific">Nitrospina watsonii</name>
    <dbReference type="NCBI Taxonomy" id="1323948"/>
    <lineage>
        <taxon>Bacteria</taxon>
        <taxon>Pseudomonadati</taxon>
        <taxon>Nitrospinota/Tectimicrobiota group</taxon>
        <taxon>Nitrospinota</taxon>
        <taxon>Nitrospinia</taxon>
        <taxon>Nitrospinales</taxon>
        <taxon>Nitrospinaceae</taxon>
        <taxon>Nitrospina</taxon>
    </lineage>
</organism>
<dbReference type="PROSITE" id="PS51257">
    <property type="entry name" value="PROKAR_LIPOPROTEIN"/>
    <property type="match status" value="1"/>
</dbReference>
<name>A0ABN8VZH6_9BACT</name>
<dbReference type="InterPro" id="IPR020904">
    <property type="entry name" value="Sc_DH/Rdtase_CS"/>
</dbReference>
<protein>
    <submittedName>
        <fullName evidence="5">Dihydroanticapsin 7-dehydrogenase</fullName>
        <ecNumber evidence="5">1.1.1.385</ecNumber>
    </submittedName>
</protein>
<dbReference type="Pfam" id="PF13561">
    <property type="entry name" value="adh_short_C2"/>
    <property type="match status" value="1"/>
</dbReference>
<sequence length="247" mass="27073">MRLENKTVIITGGGTGIGFACAERFHKEGARLALFGRRKEVLRAAAKRLGPDVLAVPGDITREDDVDMLVELTLKQFGRIDVLVNNAGTLGGWPLHETSSDAWDEVLNTNLRGLFLLTRRVLQQMVKQQSGSIVHVSSILGLVAVPQTGAYNVSKGALNQLCRSIAVEYGPMNIRSNAICPGMVETDMTEALRANEDMMTDWKEHYYPMRRFARPEEVANACLFLASDESSFITGTLLPVDGGFTAM</sequence>
<evidence type="ECO:0000256" key="3">
    <source>
        <dbReference type="ARBA" id="ARBA00023027"/>
    </source>
</evidence>
<evidence type="ECO:0000313" key="5">
    <source>
        <dbReference type="EMBL" id="CAI2717884.1"/>
    </source>
</evidence>
<gene>
    <name evidence="5" type="primary">bacC</name>
    <name evidence="5" type="ORF">NSPWAT_1025</name>
</gene>
<dbReference type="NCBIfam" id="NF005559">
    <property type="entry name" value="PRK07231.1"/>
    <property type="match status" value="1"/>
</dbReference>
<dbReference type="EC" id="1.1.1.385" evidence="5"/>
<dbReference type="PRINTS" id="PR00081">
    <property type="entry name" value="GDHRDH"/>
</dbReference>
<keyword evidence="6" id="KW-1185">Reference proteome</keyword>
<dbReference type="EMBL" id="OX336137">
    <property type="protein sequence ID" value="CAI2717884.1"/>
    <property type="molecule type" value="Genomic_DNA"/>
</dbReference>
<dbReference type="PANTHER" id="PTHR24321">
    <property type="entry name" value="DEHYDROGENASES, SHORT CHAIN"/>
    <property type="match status" value="1"/>
</dbReference>
<evidence type="ECO:0000259" key="4">
    <source>
        <dbReference type="SMART" id="SM00822"/>
    </source>
</evidence>
<dbReference type="Gene3D" id="3.40.50.720">
    <property type="entry name" value="NAD(P)-binding Rossmann-like Domain"/>
    <property type="match status" value="1"/>
</dbReference>
<proteinExistence type="inferred from homology"/>
<evidence type="ECO:0000313" key="6">
    <source>
        <dbReference type="Proteomes" id="UP001157733"/>
    </source>
</evidence>
<accession>A0ABN8VZH6</accession>
<keyword evidence="2 5" id="KW-0560">Oxidoreductase</keyword>
<dbReference type="CDD" id="cd05233">
    <property type="entry name" value="SDR_c"/>
    <property type="match status" value="1"/>
</dbReference>
<dbReference type="RefSeq" id="WP_282010800.1">
    <property type="nucleotide sequence ID" value="NZ_OX336137.1"/>
</dbReference>
<keyword evidence="3" id="KW-0520">NAD</keyword>
<dbReference type="SUPFAM" id="SSF51735">
    <property type="entry name" value="NAD(P)-binding Rossmann-fold domains"/>
    <property type="match status" value="1"/>
</dbReference>
<dbReference type="PANTHER" id="PTHR24321:SF8">
    <property type="entry name" value="ESTRADIOL 17-BETA-DEHYDROGENASE 8-RELATED"/>
    <property type="match status" value="1"/>
</dbReference>
<dbReference type="GO" id="GO:0016491">
    <property type="term" value="F:oxidoreductase activity"/>
    <property type="evidence" value="ECO:0007669"/>
    <property type="project" value="UniProtKB-KW"/>
</dbReference>
<dbReference type="InterPro" id="IPR002347">
    <property type="entry name" value="SDR_fam"/>
</dbReference>
<reference evidence="5 6" key="1">
    <citation type="submission" date="2022-09" db="EMBL/GenBank/DDBJ databases">
        <authorList>
            <person name="Kop L."/>
        </authorList>
    </citation>
    <scope>NUCLEOTIDE SEQUENCE [LARGE SCALE GENOMIC DNA]</scope>
    <source>
        <strain evidence="5 6">347</strain>
    </source>
</reference>
<feature type="domain" description="Ketoreductase" evidence="4">
    <location>
        <begin position="6"/>
        <end position="177"/>
    </location>
</feature>
<dbReference type="InterPro" id="IPR036291">
    <property type="entry name" value="NAD(P)-bd_dom_sf"/>
</dbReference>
<dbReference type="PROSITE" id="PS00061">
    <property type="entry name" value="ADH_SHORT"/>
    <property type="match status" value="1"/>
</dbReference>
<dbReference type="InterPro" id="IPR057326">
    <property type="entry name" value="KR_dom"/>
</dbReference>
<evidence type="ECO:0000256" key="2">
    <source>
        <dbReference type="ARBA" id="ARBA00023002"/>
    </source>
</evidence>